<dbReference type="PIRSF" id="PIRSF000190">
    <property type="entry name" value="Pyd_amn-ph_oxd"/>
    <property type="match status" value="1"/>
</dbReference>
<evidence type="ECO:0000256" key="5">
    <source>
        <dbReference type="PIRSR" id="PIRSR000190-2"/>
    </source>
</evidence>
<dbReference type="InterPro" id="IPR012349">
    <property type="entry name" value="Split_barrel_FMN-bd"/>
</dbReference>
<feature type="binding site" evidence="5">
    <location>
        <begin position="151"/>
        <end position="152"/>
    </location>
    <ligand>
        <name>FMN</name>
        <dbReference type="ChEBI" id="CHEBI:58210"/>
    </ligand>
</feature>
<name>A0A7Y9WG79_9BURK</name>
<dbReference type="Pfam" id="PF01243">
    <property type="entry name" value="PNPOx_N"/>
    <property type="match status" value="1"/>
</dbReference>
<feature type="domain" description="Pyridoxine 5'-phosphate oxidase dimerisation C-terminal" evidence="7">
    <location>
        <begin position="183"/>
        <end position="231"/>
    </location>
</feature>
<accession>A0A7Y9WG79</accession>
<keyword evidence="2" id="KW-0285">Flavoprotein</keyword>
<evidence type="ECO:0000256" key="3">
    <source>
        <dbReference type="ARBA" id="ARBA00022643"/>
    </source>
</evidence>
<evidence type="ECO:0000313" key="9">
    <source>
        <dbReference type="Proteomes" id="UP000572540"/>
    </source>
</evidence>
<keyword evidence="4 8" id="KW-0560">Oxidoreductase</keyword>
<dbReference type="EC" id="1.4.3.5" evidence="8"/>
<dbReference type="RefSeq" id="WP_218904946.1">
    <property type="nucleotide sequence ID" value="NZ_JACCAU010000001.1"/>
</dbReference>
<sequence>MDTRLAMTAFESRLKSLKTLAGAHQNFDTDAVPATPHALFERWFDAAVEARVSEPQVMTLSTVDPDGAPDARSVVLLNMDAQGWHFAANATSPKGRQLTHRPEAAITFYWPATAQQIRLRGKVARLSDEACRADFMARPERSRASILIGRQSQVLNSQDDLRHALHEQLARVASQPELVSPHWGMYALAPHEVEFWQSDAERRFTRLRYVRAGNGAGSGANASWERSLLWP</sequence>
<dbReference type="GO" id="GO:0010181">
    <property type="term" value="F:FMN binding"/>
    <property type="evidence" value="ECO:0007669"/>
    <property type="project" value="InterPro"/>
</dbReference>
<comment type="caution">
    <text evidence="8">The sequence shown here is derived from an EMBL/GenBank/DDBJ whole genome shotgun (WGS) entry which is preliminary data.</text>
</comment>
<feature type="binding site" evidence="5">
    <location>
        <position position="196"/>
    </location>
    <ligand>
        <name>FMN</name>
        <dbReference type="ChEBI" id="CHEBI:58210"/>
    </ligand>
</feature>
<proteinExistence type="inferred from homology"/>
<reference evidence="8 9" key="1">
    <citation type="submission" date="2020-07" db="EMBL/GenBank/DDBJ databases">
        <title>Exploring microbial biodiversity for novel pathways involved in the catabolism of aromatic compounds derived from lignin.</title>
        <authorList>
            <person name="Elkins J."/>
        </authorList>
    </citation>
    <scope>NUCLEOTIDE SEQUENCE [LARGE SCALE GENOMIC DNA]</scope>
    <source>
        <strain evidence="8 9">H2C3B</strain>
    </source>
</reference>
<evidence type="ECO:0000256" key="1">
    <source>
        <dbReference type="ARBA" id="ARBA00007301"/>
    </source>
</evidence>
<feature type="binding site" evidence="5">
    <location>
        <position position="94"/>
    </location>
    <ligand>
        <name>FMN</name>
        <dbReference type="ChEBI" id="CHEBI:58210"/>
    </ligand>
</feature>
<dbReference type="EMBL" id="JACCAU010000001">
    <property type="protein sequence ID" value="NYH20162.1"/>
    <property type="molecule type" value="Genomic_DNA"/>
</dbReference>
<evidence type="ECO:0000259" key="6">
    <source>
        <dbReference type="Pfam" id="PF01243"/>
    </source>
</evidence>
<dbReference type="InterPro" id="IPR019576">
    <property type="entry name" value="Pyridoxamine_oxidase_dimer_C"/>
</dbReference>
<feature type="binding site" evidence="5">
    <location>
        <position position="116"/>
    </location>
    <ligand>
        <name>FMN</name>
        <dbReference type="ChEBI" id="CHEBI:58210"/>
    </ligand>
</feature>
<dbReference type="SUPFAM" id="SSF50475">
    <property type="entry name" value="FMN-binding split barrel"/>
    <property type="match status" value="1"/>
</dbReference>
<evidence type="ECO:0000259" key="7">
    <source>
        <dbReference type="Pfam" id="PF10590"/>
    </source>
</evidence>
<dbReference type="NCBIfam" id="NF004231">
    <property type="entry name" value="PRK05679.1"/>
    <property type="match status" value="1"/>
</dbReference>
<dbReference type="Pfam" id="PF10590">
    <property type="entry name" value="PNP_phzG_C"/>
    <property type="match status" value="1"/>
</dbReference>
<organism evidence="8 9">
    <name type="scientific">Paraburkholderia bryophila</name>
    <dbReference type="NCBI Taxonomy" id="420952"/>
    <lineage>
        <taxon>Bacteria</taxon>
        <taxon>Pseudomonadati</taxon>
        <taxon>Pseudomonadota</taxon>
        <taxon>Betaproteobacteria</taxon>
        <taxon>Burkholderiales</taxon>
        <taxon>Burkholderiaceae</taxon>
        <taxon>Paraburkholderia</taxon>
    </lineage>
</organism>
<dbReference type="Proteomes" id="UP000572540">
    <property type="component" value="Unassembled WGS sequence"/>
</dbReference>
<protein>
    <submittedName>
        <fullName evidence="8">Pyridoxamine 5'-phosphate oxidase</fullName>
        <ecNumber evidence="8">1.4.3.5</ecNumber>
    </submittedName>
</protein>
<keyword evidence="3 5" id="KW-0288">FMN</keyword>
<comment type="cofactor">
    <cofactor evidence="5">
        <name>FMN</name>
        <dbReference type="ChEBI" id="CHEBI:58210"/>
    </cofactor>
    <text evidence="5">Binds 1 FMN per subunit.</text>
</comment>
<comment type="similarity">
    <text evidence="1">Belongs to the pyridoxamine 5'-phosphate oxidase family.</text>
</comment>
<feature type="binding site" evidence="5">
    <location>
        <position position="206"/>
    </location>
    <ligand>
        <name>FMN</name>
        <dbReference type="ChEBI" id="CHEBI:58210"/>
    </ligand>
</feature>
<evidence type="ECO:0000256" key="2">
    <source>
        <dbReference type="ARBA" id="ARBA00022630"/>
    </source>
</evidence>
<dbReference type="GO" id="GO:0008615">
    <property type="term" value="P:pyridoxine biosynthetic process"/>
    <property type="evidence" value="ECO:0007669"/>
    <property type="project" value="InterPro"/>
</dbReference>
<dbReference type="AlphaFoldDB" id="A0A7Y9WG79"/>
<evidence type="ECO:0000256" key="4">
    <source>
        <dbReference type="ARBA" id="ARBA00023002"/>
    </source>
</evidence>
<dbReference type="InterPro" id="IPR000659">
    <property type="entry name" value="Pyridox_Oxase"/>
</dbReference>
<feature type="domain" description="Pyridoxamine 5'-phosphate oxidase N-terminal" evidence="6">
    <location>
        <begin position="45"/>
        <end position="156"/>
    </location>
</feature>
<gene>
    <name evidence="8" type="ORF">GGD41_007390</name>
</gene>
<dbReference type="PANTHER" id="PTHR10851:SF0">
    <property type="entry name" value="PYRIDOXINE-5'-PHOSPHATE OXIDASE"/>
    <property type="match status" value="1"/>
</dbReference>
<evidence type="ECO:0000313" key="8">
    <source>
        <dbReference type="EMBL" id="NYH20162.1"/>
    </source>
</evidence>
<dbReference type="GO" id="GO:0004733">
    <property type="term" value="F:pyridoxamine phosphate oxidase activity"/>
    <property type="evidence" value="ECO:0007669"/>
    <property type="project" value="UniProtKB-EC"/>
</dbReference>
<dbReference type="PANTHER" id="PTHR10851">
    <property type="entry name" value="PYRIDOXINE-5-PHOSPHATE OXIDASE"/>
    <property type="match status" value="1"/>
</dbReference>
<dbReference type="Gene3D" id="2.30.110.10">
    <property type="entry name" value="Electron Transport, Fmn-binding Protein, Chain A"/>
    <property type="match status" value="1"/>
</dbReference>
<dbReference type="InterPro" id="IPR011576">
    <property type="entry name" value="Pyridox_Oxase_N"/>
</dbReference>